<accession>A0AA44JBX8</accession>
<dbReference type="SUPFAM" id="SSF51905">
    <property type="entry name" value="FAD/NAD(P)-binding domain"/>
    <property type="match status" value="1"/>
</dbReference>
<protein>
    <submittedName>
        <fullName evidence="3">FAD-binding oxidoreductase</fullName>
    </submittedName>
</protein>
<evidence type="ECO:0000259" key="2">
    <source>
        <dbReference type="Pfam" id="PF01266"/>
    </source>
</evidence>
<gene>
    <name evidence="3" type="ORF">G6M46_29095</name>
</gene>
<proteinExistence type="predicted"/>
<dbReference type="PANTHER" id="PTHR13847">
    <property type="entry name" value="SARCOSINE DEHYDROGENASE-RELATED"/>
    <property type="match status" value="1"/>
</dbReference>
<dbReference type="Proteomes" id="UP000702952">
    <property type="component" value="Unassembled WGS sequence"/>
</dbReference>
<evidence type="ECO:0000313" key="4">
    <source>
        <dbReference type="Proteomes" id="UP000702952"/>
    </source>
</evidence>
<dbReference type="InterPro" id="IPR006076">
    <property type="entry name" value="FAD-dep_OxRdtase"/>
</dbReference>
<feature type="domain" description="FAD dependent oxidoreductase" evidence="2">
    <location>
        <begin position="32"/>
        <end position="387"/>
    </location>
</feature>
<dbReference type="Gene3D" id="3.50.50.60">
    <property type="entry name" value="FAD/NAD(P)-binding domain"/>
    <property type="match status" value="1"/>
</dbReference>
<organism evidence="3 4">
    <name type="scientific">Agrobacterium tumefaciens</name>
    <dbReference type="NCBI Taxonomy" id="358"/>
    <lineage>
        <taxon>Bacteria</taxon>
        <taxon>Pseudomonadati</taxon>
        <taxon>Pseudomonadota</taxon>
        <taxon>Alphaproteobacteria</taxon>
        <taxon>Hyphomicrobiales</taxon>
        <taxon>Rhizobiaceae</taxon>
        <taxon>Rhizobium/Agrobacterium group</taxon>
        <taxon>Agrobacterium</taxon>
        <taxon>Agrobacterium tumefaciens complex</taxon>
    </lineage>
</organism>
<reference evidence="3" key="1">
    <citation type="journal article" date="2020" name="Science">
        <title>Unexpected conservation and global transmission of agrobacterial virulence plasmids.</title>
        <authorList>
            <person name="Weisberg A.J."/>
            <person name="Davis E.W. 2nd"/>
            <person name="Tabima J."/>
            <person name="Belcher M.S."/>
            <person name="Miller M."/>
            <person name="Kuo C.H."/>
            <person name="Loper J.E."/>
            <person name="Grunwald N.J."/>
            <person name="Putnam M.L."/>
            <person name="Chang J.H."/>
        </authorList>
    </citation>
    <scope>NUCLEOTIDE SEQUENCE</scope>
    <source>
        <strain evidence="3">17-1853-1a</strain>
    </source>
</reference>
<dbReference type="Pfam" id="PF01266">
    <property type="entry name" value="DAO"/>
    <property type="match status" value="1"/>
</dbReference>
<dbReference type="GO" id="GO:0016491">
    <property type="term" value="F:oxidoreductase activity"/>
    <property type="evidence" value="ECO:0007669"/>
    <property type="project" value="UniProtKB-KW"/>
</dbReference>
<dbReference type="PANTHER" id="PTHR13847:SF281">
    <property type="entry name" value="FAD DEPENDENT OXIDOREDUCTASE DOMAIN-CONTAINING PROTEIN"/>
    <property type="match status" value="1"/>
</dbReference>
<dbReference type="InterPro" id="IPR036188">
    <property type="entry name" value="FAD/NAD-bd_sf"/>
</dbReference>
<dbReference type="GO" id="GO:0005737">
    <property type="term" value="C:cytoplasm"/>
    <property type="evidence" value="ECO:0007669"/>
    <property type="project" value="TreeGrafter"/>
</dbReference>
<evidence type="ECO:0000256" key="1">
    <source>
        <dbReference type="ARBA" id="ARBA00023002"/>
    </source>
</evidence>
<evidence type="ECO:0000313" key="3">
    <source>
        <dbReference type="EMBL" id="NTC32201.1"/>
    </source>
</evidence>
<name>A0AA44JBX8_AGRTU</name>
<dbReference type="Gene3D" id="3.30.9.10">
    <property type="entry name" value="D-Amino Acid Oxidase, subunit A, domain 2"/>
    <property type="match status" value="1"/>
</dbReference>
<keyword evidence="1" id="KW-0560">Oxidoreductase</keyword>
<comment type="caution">
    <text evidence="3">The sequence shown here is derived from an EMBL/GenBank/DDBJ whole genome shotgun (WGS) entry which is preliminary data.</text>
</comment>
<dbReference type="RefSeq" id="WP_065660139.1">
    <property type="nucleotide sequence ID" value="NZ_CP123839.1"/>
</dbReference>
<dbReference type="EMBL" id="JAAMAY010000046">
    <property type="protein sequence ID" value="NTC32201.1"/>
    <property type="molecule type" value="Genomic_DNA"/>
</dbReference>
<sequence length="440" mass="48427">MGKFSPFDQTLWFATAVPAPKTARLEGRVDVDVCVVGAGYTGLTTALELARRGVKVALVEAQEAGFGGSGRNAGHCTPTFSYYSLPSLGKILGEPWAERLIHRQTRANDRVVEMISTYGIDCEWVQNGYVMGALRPGAMSTLQMKSDAYAGAGARCRVIGRDEVEALTGSPRFYGAWYHEEGGHLNPLSYARGLARAVIAEGGQVFTASPVEDVQPEAGKWSVRTPRGAVLAEKVIFATGAYTVGGWKNLDKSFRIKKVFLAATQPLDPETRAKVLPHNTTMHDGRGDIYVYKYNREGRIVASMFPMGQRGADPDYTRQVLTDRLKFLHPQISEEIRWEYFWFGELDMQMRTVPRLYDLAPGIVACTGLSGRGVPTGSMLGGVLSEWALGVPDKDLSLKIEPLHRAPLLMSFAPGLRLRYFRMQENHATRKEGATLLPHA</sequence>
<dbReference type="AlphaFoldDB" id="A0AA44JBX8"/>